<keyword evidence="4" id="KW-1185">Reference proteome</keyword>
<evidence type="ECO:0000313" key="3">
    <source>
        <dbReference type="EMBL" id="CAK0893983.1"/>
    </source>
</evidence>
<feature type="compositionally biased region" description="Pro residues" evidence="1">
    <location>
        <begin position="710"/>
        <end position="721"/>
    </location>
</feature>
<dbReference type="InterPro" id="IPR019170">
    <property type="entry name" value="Meckelin"/>
</dbReference>
<feature type="transmembrane region" description="Helical" evidence="2">
    <location>
        <begin position="516"/>
        <end position="540"/>
    </location>
</feature>
<evidence type="ECO:0000256" key="2">
    <source>
        <dbReference type="SAM" id="Phobius"/>
    </source>
</evidence>
<dbReference type="Pfam" id="PF09773">
    <property type="entry name" value="Meckelin"/>
    <property type="match status" value="3"/>
</dbReference>
<protein>
    <recommendedName>
        <fullName evidence="5">Meckelin</fullName>
    </recommendedName>
</protein>
<feature type="transmembrane region" description="Helical" evidence="2">
    <location>
        <begin position="768"/>
        <end position="788"/>
    </location>
</feature>
<sequence length="1068" mass="118630">MQALKDLSVYHCSPCPDPHRMIRDPGTGDCKCNVSFSGGTCIDIVDYDEINDRHPAISAVEVTFRDLIDDREEFWQYGPFGTHLGLEERYDDIMEVLSVDGIGSTIQVTSAMFKWLYMRCAVGCEDGNETACQCISNLCVLQLYEDTATVCTVLTDFLYSGRETVDGYLGWRVGMPWLFYAPATADQTLYDTSLQWKFVLQDEVEEPPGFTRAHVRKYTWSHESARERVLGAHARFFHYLVPASSSAKSLASAASEEPALARDAGSTNTLSFWLGSFSLEGEWLGWSELGSQLNLCLELGGTSQRPQAAPSAWKPEKVTHWTNCNGGWRAKVRHIWVPDNDLTVLHLWVLSTHLRSEQLQPSSLTTECSVGLDQLELCGESPLFHDLFVENVDGSLVPVPVRILNLMQGQKRPNLNRIPEDLGDDVFVRRFTLCDSLTGREGGPEVYQDPRGYSPVAFRWAAHMAVQVRLRPDSDGQIYVPVLSIAYADKREAGTGDGPVAPVSFKVEYSMETGSYWTVVVVLFSIMLVVMVAVAAFRVYMISLRYPTMPAVMAAGDPQIFVPKAVLIGHVLTATCFSLLFWFHFSQAMYWYVLFKAQSVPHVLLPSAFEGDQYEPHDVLIILGFLLGFATVALGLFRQLKVFIFLVDWERGRQQPELPPGSPPHQAPEYMQQRPGGALGPGPYGQRPPAEHMPQAVGAPLLAPSGGQPPRAPLDAPPPDQEPFRTSSFVTWLVMVGLLEGAGLKNGARWYPRFSGDEAMMTAQYNPFLQFGLSGFIWILTLFAQLLVRRVASIFIGDDLIDFIDLCSVSNVSVVLMDEPFHGYYIHGRAPSNNSDVCHTDLARALAREGKGIGFGRGLTADDCQTFEMFLPPELGVQGPTSAVNFRRELLRIFSDVRTTDAEVAQRRPARPTEADIAEMSRHRCSVQALIDSFVHAVIRNVDEVVRYRSSMDAFLGMPPKGGVAALRSPVFFRDQDGPSFPNGVGWSSCLAHGAEVRFMGVGLPTGFEWNMLLLEFMLFSVVWRFYGSIYLASALGFVLNRLVMAVYGEAGKAQLAHTSIINPMFLI</sequence>
<comment type="caution">
    <text evidence="3">The sequence shown here is derived from an EMBL/GenBank/DDBJ whole genome shotgun (WGS) entry which is preliminary data.</text>
</comment>
<dbReference type="EMBL" id="CAUYUJ010019837">
    <property type="protein sequence ID" value="CAK0893983.1"/>
    <property type="molecule type" value="Genomic_DNA"/>
</dbReference>
<dbReference type="Proteomes" id="UP001189429">
    <property type="component" value="Unassembled WGS sequence"/>
</dbReference>
<feature type="transmembrane region" description="Helical" evidence="2">
    <location>
        <begin position="561"/>
        <end position="585"/>
    </location>
</feature>
<keyword evidence="2" id="KW-1133">Transmembrane helix</keyword>
<feature type="compositionally biased region" description="Pro residues" evidence="1">
    <location>
        <begin position="657"/>
        <end position="666"/>
    </location>
</feature>
<reference evidence="3" key="1">
    <citation type="submission" date="2023-10" db="EMBL/GenBank/DDBJ databases">
        <authorList>
            <person name="Chen Y."/>
            <person name="Shah S."/>
            <person name="Dougan E. K."/>
            <person name="Thang M."/>
            <person name="Chan C."/>
        </authorList>
    </citation>
    <scope>NUCLEOTIDE SEQUENCE [LARGE SCALE GENOMIC DNA]</scope>
</reference>
<evidence type="ECO:0000313" key="4">
    <source>
        <dbReference type="Proteomes" id="UP001189429"/>
    </source>
</evidence>
<dbReference type="PANTHER" id="PTHR21274">
    <property type="entry name" value="MECKELIN"/>
    <property type="match status" value="1"/>
</dbReference>
<accession>A0ABN9X871</accession>
<feature type="region of interest" description="Disordered" evidence="1">
    <location>
        <begin position="655"/>
        <end position="721"/>
    </location>
</feature>
<organism evidence="3 4">
    <name type="scientific">Prorocentrum cordatum</name>
    <dbReference type="NCBI Taxonomy" id="2364126"/>
    <lineage>
        <taxon>Eukaryota</taxon>
        <taxon>Sar</taxon>
        <taxon>Alveolata</taxon>
        <taxon>Dinophyceae</taxon>
        <taxon>Prorocentrales</taxon>
        <taxon>Prorocentraceae</taxon>
        <taxon>Prorocentrum</taxon>
    </lineage>
</organism>
<dbReference type="PANTHER" id="PTHR21274:SF0">
    <property type="entry name" value="MECKELIN"/>
    <property type="match status" value="1"/>
</dbReference>
<feature type="transmembrane region" description="Helical" evidence="2">
    <location>
        <begin position="1030"/>
        <end position="1048"/>
    </location>
</feature>
<name>A0ABN9X871_9DINO</name>
<proteinExistence type="predicted"/>
<keyword evidence="2" id="KW-0812">Transmembrane</keyword>
<evidence type="ECO:0000256" key="1">
    <source>
        <dbReference type="SAM" id="MobiDB-lite"/>
    </source>
</evidence>
<gene>
    <name evidence="3" type="ORF">PCOR1329_LOCUS73162</name>
</gene>
<keyword evidence="2" id="KW-0472">Membrane</keyword>
<evidence type="ECO:0008006" key="5">
    <source>
        <dbReference type="Google" id="ProtNLM"/>
    </source>
</evidence>
<feature type="transmembrane region" description="Helical" evidence="2">
    <location>
        <begin position="619"/>
        <end position="637"/>
    </location>
</feature>